<keyword evidence="2" id="KW-1185">Reference proteome</keyword>
<evidence type="ECO:0000313" key="2">
    <source>
        <dbReference type="Proteomes" id="UP001499852"/>
    </source>
</evidence>
<name>A0ABP9NYJ8_9BACT</name>
<proteinExistence type="predicted"/>
<comment type="caution">
    <text evidence="1">The sequence shown here is derived from an EMBL/GenBank/DDBJ whole genome shotgun (WGS) entry which is preliminary data.</text>
</comment>
<accession>A0ABP9NYJ8</accession>
<evidence type="ECO:0000313" key="1">
    <source>
        <dbReference type="EMBL" id="GAA5136863.1"/>
    </source>
</evidence>
<organism evidence="1 2">
    <name type="scientific">Prosthecobacter algae</name>
    <dbReference type="NCBI Taxonomy" id="1144682"/>
    <lineage>
        <taxon>Bacteria</taxon>
        <taxon>Pseudomonadati</taxon>
        <taxon>Verrucomicrobiota</taxon>
        <taxon>Verrucomicrobiia</taxon>
        <taxon>Verrucomicrobiales</taxon>
        <taxon>Verrucomicrobiaceae</taxon>
        <taxon>Prosthecobacter</taxon>
    </lineage>
</organism>
<dbReference type="Proteomes" id="UP001499852">
    <property type="component" value="Unassembled WGS sequence"/>
</dbReference>
<gene>
    <name evidence="1" type="ORF">GCM10023213_12630</name>
</gene>
<protein>
    <submittedName>
        <fullName evidence="1">Uncharacterized protein</fullName>
    </submittedName>
</protein>
<dbReference type="EMBL" id="BAABIA010000002">
    <property type="protein sequence ID" value="GAA5136863.1"/>
    <property type="molecule type" value="Genomic_DNA"/>
</dbReference>
<reference evidence="2" key="1">
    <citation type="journal article" date="2019" name="Int. J. Syst. Evol. Microbiol.">
        <title>The Global Catalogue of Microorganisms (GCM) 10K type strain sequencing project: providing services to taxonomists for standard genome sequencing and annotation.</title>
        <authorList>
            <consortium name="The Broad Institute Genomics Platform"/>
            <consortium name="The Broad Institute Genome Sequencing Center for Infectious Disease"/>
            <person name="Wu L."/>
            <person name="Ma J."/>
        </authorList>
    </citation>
    <scope>NUCLEOTIDE SEQUENCE [LARGE SCALE GENOMIC DNA]</scope>
    <source>
        <strain evidence="2">JCM 18053</strain>
    </source>
</reference>
<sequence length="135" mass="15081">MDARLKIAPLFPTEATQKHIVDELGDPQDHGKGMGGMTLLAYQDKSIQFSFLDERLFMLSFYFRSSNEEAKWPPCLDALHNFHGRTRPCEVEVWLSQSGIPCRLISVDGGDVIEAPVGVQFCFESGHLTSIHIAS</sequence>